<evidence type="ECO:0000256" key="5">
    <source>
        <dbReference type="ARBA" id="ARBA00022989"/>
    </source>
</evidence>
<dbReference type="Pfam" id="PF06173">
    <property type="entry name" value="DUF986"/>
    <property type="match status" value="1"/>
</dbReference>
<accession>A0ABX3KYP4</accession>
<sequence length="158" mass="18311">MVNILLFIIISLFFLYLFYDQFGMYRIKGQNKLKVRLKKQAKIDAVIFIGLLVLLIFYTQKVVSFQTVFLLATLIALTVYGGFLRSPVLLLKQYGFFYGNIYFLYTAIEQINLAEEQILVIDLKSGRRLLVHIESSEDLQKIVDFFGGMKDSDNTKII</sequence>
<name>A0ABX3KYP4_9PAST</name>
<gene>
    <name evidence="8" type="ORF">BKG89_03235</name>
</gene>
<feature type="transmembrane region" description="Helical" evidence="7">
    <location>
        <begin position="6"/>
        <end position="22"/>
    </location>
</feature>
<comment type="caution">
    <text evidence="8">The sequence shown here is derived from an EMBL/GenBank/DDBJ whole genome shotgun (WGS) entry which is preliminary data.</text>
</comment>
<proteinExistence type="inferred from homology"/>
<dbReference type="RefSeq" id="WP_077462756.1">
    <property type="nucleotide sequence ID" value="NZ_MLAA01000010.1"/>
</dbReference>
<keyword evidence="3 7" id="KW-1003">Cell membrane</keyword>
<protein>
    <recommendedName>
        <fullName evidence="7">UPF0266 membrane protein BKG89_03235</fullName>
    </recommendedName>
</protein>
<dbReference type="EMBL" id="MLAA01000010">
    <property type="protein sequence ID" value="OOF70490.1"/>
    <property type="molecule type" value="Genomic_DNA"/>
</dbReference>
<comment type="similarity">
    <text evidence="2 7">Belongs to the UPF0266 family.</text>
</comment>
<dbReference type="InterPro" id="IPR009328">
    <property type="entry name" value="DUF986"/>
</dbReference>
<dbReference type="NCBIfam" id="NF002791">
    <property type="entry name" value="PRK02913.1"/>
    <property type="match status" value="1"/>
</dbReference>
<dbReference type="PIRSF" id="PIRSF020687">
    <property type="entry name" value="UCP020687"/>
    <property type="match status" value="1"/>
</dbReference>
<evidence type="ECO:0000256" key="4">
    <source>
        <dbReference type="ARBA" id="ARBA00022692"/>
    </source>
</evidence>
<keyword evidence="9" id="KW-1185">Reference proteome</keyword>
<dbReference type="HAMAP" id="MF_01071">
    <property type="entry name" value="UPF0266"/>
    <property type="match status" value="1"/>
</dbReference>
<dbReference type="Proteomes" id="UP000188820">
    <property type="component" value="Unassembled WGS sequence"/>
</dbReference>
<evidence type="ECO:0000313" key="9">
    <source>
        <dbReference type="Proteomes" id="UP000188820"/>
    </source>
</evidence>
<feature type="transmembrane region" description="Helical" evidence="7">
    <location>
        <begin position="43"/>
        <end position="59"/>
    </location>
</feature>
<keyword evidence="4 7" id="KW-0812">Transmembrane</keyword>
<evidence type="ECO:0000256" key="7">
    <source>
        <dbReference type="HAMAP-Rule" id="MF_01071"/>
    </source>
</evidence>
<keyword evidence="5 7" id="KW-1133">Transmembrane helix</keyword>
<keyword evidence="6 7" id="KW-0472">Membrane</keyword>
<evidence type="ECO:0000313" key="8">
    <source>
        <dbReference type="EMBL" id="OOF70490.1"/>
    </source>
</evidence>
<evidence type="ECO:0000256" key="6">
    <source>
        <dbReference type="ARBA" id="ARBA00023136"/>
    </source>
</evidence>
<organism evidence="8 9">
    <name type="scientific">Rodentibacter caecimuris</name>
    <dbReference type="NCBI Taxonomy" id="1796644"/>
    <lineage>
        <taxon>Bacteria</taxon>
        <taxon>Pseudomonadati</taxon>
        <taxon>Pseudomonadota</taxon>
        <taxon>Gammaproteobacteria</taxon>
        <taxon>Pasteurellales</taxon>
        <taxon>Pasteurellaceae</taxon>
        <taxon>Rodentibacter</taxon>
    </lineage>
</organism>
<feature type="transmembrane region" description="Helical" evidence="7">
    <location>
        <begin position="65"/>
        <end position="84"/>
    </location>
</feature>
<evidence type="ECO:0000256" key="2">
    <source>
        <dbReference type="ARBA" id="ARBA00009962"/>
    </source>
</evidence>
<evidence type="ECO:0000256" key="1">
    <source>
        <dbReference type="ARBA" id="ARBA00004651"/>
    </source>
</evidence>
<evidence type="ECO:0000256" key="3">
    <source>
        <dbReference type="ARBA" id="ARBA00022475"/>
    </source>
</evidence>
<reference evidence="8 9" key="1">
    <citation type="submission" date="2016-10" db="EMBL/GenBank/DDBJ databases">
        <title>Rodentibacter gen. nov. and new species.</title>
        <authorList>
            <person name="Christensen H."/>
        </authorList>
    </citation>
    <scope>NUCLEOTIDE SEQUENCE [LARGE SCALE GENOMIC DNA]</scope>
    <source>
        <strain evidence="8 9">1998236014</strain>
    </source>
</reference>
<comment type="subcellular location">
    <subcellularLocation>
        <location evidence="1 7">Cell membrane</location>
        <topology evidence="1 7">Multi-pass membrane protein</topology>
    </subcellularLocation>
</comment>